<dbReference type="PANTHER" id="PTHR42736">
    <property type="entry name" value="PROTEIN-GLUTAMINE GAMMA-GLUTAMYLTRANSFERASE"/>
    <property type="match status" value="1"/>
</dbReference>
<feature type="transmembrane region" description="Helical" evidence="1">
    <location>
        <begin position="641"/>
        <end position="669"/>
    </location>
</feature>
<keyword evidence="1" id="KW-0812">Transmembrane</keyword>
<feature type="domain" description="Transglutaminase-like" evidence="2">
    <location>
        <begin position="531"/>
        <end position="603"/>
    </location>
</feature>
<keyword evidence="1" id="KW-1133">Transmembrane helix</keyword>
<feature type="transmembrane region" description="Helical" evidence="1">
    <location>
        <begin position="93"/>
        <end position="110"/>
    </location>
</feature>
<dbReference type="Proteomes" id="UP000076796">
    <property type="component" value="Unassembled WGS sequence"/>
</dbReference>
<dbReference type="PANTHER" id="PTHR42736:SF1">
    <property type="entry name" value="PROTEIN-GLUTAMINE GAMMA-GLUTAMYLTRANSFERASE"/>
    <property type="match status" value="1"/>
</dbReference>
<accession>A0A163K3I1</accession>
<dbReference type="AlphaFoldDB" id="A0A163K3I1"/>
<dbReference type="SMART" id="SM00460">
    <property type="entry name" value="TGc"/>
    <property type="match status" value="1"/>
</dbReference>
<gene>
    <name evidence="3" type="ORF">AWU65_14035</name>
</gene>
<organism evidence="3 4">
    <name type="scientific">Paenibacillus glucanolyticus</name>
    <dbReference type="NCBI Taxonomy" id="59843"/>
    <lineage>
        <taxon>Bacteria</taxon>
        <taxon>Bacillati</taxon>
        <taxon>Bacillota</taxon>
        <taxon>Bacilli</taxon>
        <taxon>Bacillales</taxon>
        <taxon>Paenibacillaceae</taxon>
        <taxon>Paenibacillus</taxon>
    </lineage>
</organism>
<dbReference type="GeneID" id="97557667"/>
<sequence length="774" mass="86251">MIGSSNSSSVEAGRRGSERLEAKLLPNLFHSRLTHGTLLHRFLITLPVLGLLSEWLLPLHTAGEGSSYLVLQALSLWAVFLLLQGLFTWRGWVWLPLNAVLVIWLCSQLFDYRNPLAWFVDYASAILPDNAAAFSRAWEFTALSQETRTIVLLVGWGIMVSAVHMLALHRRTVWLFGGSTLLYLAVLESAMEESIYRDMMRAVLYILLAQGMMLILKLKQETVEGACSDIQVHEPVKVGRLSGLPVLRWGLIVLATSFLITGVTRMGGALSEPSAGMGLSLTEVAERLSGWGERLRGNTEPAVPASQVTGYAAQGKDLGGPLTLSDELYFTAQSPVRTYWRGDTYNLYDGRKWGIDPSIRKSVKVSEDLSGILPFWERPAGNTLVQTLTFDKDTPIQTLLAGGIITRVNEIQSSRERGAPTLSVDRLSESVSLQGQSAVTGYTIESLYDQPDVPSLRSASGDDPEYMKEMYLQLPEQLPLRVRNLGEEITSTAANRYEKAEAIESYLEQNYTYSLQTSVPPEGTDFTDHFLFDTKEGYCVHFATTMTVLLRSEGIPARYVTGFAPGERVAGTVDRYEIAQKNAHAWVEVFFPDHGWVTFDPTPGFGIEPMSPLSVASDSAPAGFKPWLDFWDSVINAAVKVLLLISVIGPVMFGGLLLLILPVIVAAIYQIPAVRERFAFIRMARTIAVSRREGLVSASVLVWDKLQRRFGALERGQTLRQYVHSLSIADVEFRADLEQFAQRWERAAYKDEPWSRTEKVLFLRQCIRIVKKLA</sequence>
<dbReference type="OrthoDB" id="9804872at2"/>
<keyword evidence="4" id="KW-1185">Reference proteome</keyword>
<feature type="transmembrane region" description="Helical" evidence="1">
    <location>
        <begin position="246"/>
        <end position="264"/>
    </location>
</feature>
<dbReference type="SUPFAM" id="SSF54001">
    <property type="entry name" value="Cysteine proteinases"/>
    <property type="match status" value="1"/>
</dbReference>
<proteinExistence type="predicted"/>
<dbReference type="STRING" id="59843.A3958_13615"/>
<dbReference type="InterPro" id="IPR052901">
    <property type="entry name" value="Bact_TGase-like"/>
</dbReference>
<keyword evidence="1" id="KW-0472">Membrane</keyword>
<feature type="transmembrane region" description="Helical" evidence="1">
    <location>
        <begin position="173"/>
        <end position="190"/>
    </location>
</feature>
<dbReference type="Gene3D" id="3.10.620.30">
    <property type="match status" value="1"/>
</dbReference>
<dbReference type="Pfam" id="PF01841">
    <property type="entry name" value="Transglut_core"/>
    <property type="match status" value="1"/>
</dbReference>
<feature type="transmembrane region" description="Helical" evidence="1">
    <location>
        <begin position="150"/>
        <end position="167"/>
    </location>
</feature>
<dbReference type="EMBL" id="LWMH01000001">
    <property type="protein sequence ID" value="KZS46966.1"/>
    <property type="molecule type" value="Genomic_DNA"/>
</dbReference>
<evidence type="ECO:0000256" key="1">
    <source>
        <dbReference type="SAM" id="Phobius"/>
    </source>
</evidence>
<comment type="caution">
    <text evidence="3">The sequence shown here is derived from an EMBL/GenBank/DDBJ whole genome shotgun (WGS) entry which is preliminary data.</text>
</comment>
<evidence type="ECO:0000313" key="3">
    <source>
        <dbReference type="EMBL" id="KZS46966.1"/>
    </source>
</evidence>
<feature type="transmembrane region" description="Helical" evidence="1">
    <location>
        <begin position="69"/>
        <end position="87"/>
    </location>
</feature>
<dbReference type="RefSeq" id="WP_063478582.1">
    <property type="nucleotide sequence ID" value="NZ_CP147845.1"/>
</dbReference>
<feature type="transmembrane region" description="Helical" evidence="1">
    <location>
        <begin position="38"/>
        <end position="57"/>
    </location>
</feature>
<dbReference type="InterPro" id="IPR002931">
    <property type="entry name" value="Transglutaminase-like"/>
</dbReference>
<dbReference type="InterPro" id="IPR038765">
    <property type="entry name" value="Papain-like_cys_pep_sf"/>
</dbReference>
<evidence type="ECO:0000259" key="2">
    <source>
        <dbReference type="SMART" id="SM00460"/>
    </source>
</evidence>
<reference evidence="3" key="1">
    <citation type="journal article" date="2016" name="Genome Announc.">
        <title>Draft genomes of two strains of Paenibacillus glucanolyticus with capability to degrade lignocellulose.</title>
        <authorList>
            <person name="Mathews S.L."/>
            <person name="Pawlak J."/>
            <person name="Grunden A.M."/>
        </authorList>
    </citation>
    <scope>NUCLEOTIDE SEQUENCE [LARGE SCALE GENOMIC DNA]</scope>
    <source>
        <strain evidence="3">SLM1</strain>
    </source>
</reference>
<evidence type="ECO:0000313" key="4">
    <source>
        <dbReference type="Proteomes" id="UP000076796"/>
    </source>
</evidence>
<protein>
    <submittedName>
        <fullName evidence="3">Transglutaminase</fullName>
    </submittedName>
</protein>
<name>A0A163K3I1_9BACL</name>